<organism evidence="2 3">
    <name type="scientific">Meloidogyne enterolobii</name>
    <name type="common">Root-knot nematode worm</name>
    <name type="synonym">Meloidogyne mayaguensis</name>
    <dbReference type="NCBI Taxonomy" id="390850"/>
    <lineage>
        <taxon>Eukaryota</taxon>
        <taxon>Metazoa</taxon>
        <taxon>Ecdysozoa</taxon>
        <taxon>Nematoda</taxon>
        <taxon>Chromadorea</taxon>
        <taxon>Rhabditida</taxon>
        <taxon>Tylenchina</taxon>
        <taxon>Tylenchomorpha</taxon>
        <taxon>Tylenchoidea</taxon>
        <taxon>Meloidogynidae</taxon>
        <taxon>Meloidogyninae</taxon>
        <taxon>Meloidogyne</taxon>
    </lineage>
</organism>
<protein>
    <submittedName>
        <fullName evidence="2">Uncharacterized protein</fullName>
    </submittedName>
</protein>
<dbReference type="AlphaFoldDB" id="A0A6V7VVU8"/>
<comment type="caution">
    <text evidence="2">The sequence shown here is derived from an EMBL/GenBank/DDBJ whole genome shotgun (WGS) entry which is preliminary data.</text>
</comment>
<evidence type="ECO:0000256" key="1">
    <source>
        <dbReference type="SAM" id="MobiDB-lite"/>
    </source>
</evidence>
<gene>
    <name evidence="2" type="ORF">MENT_LOCUS31085</name>
</gene>
<reference evidence="2 3" key="1">
    <citation type="submission" date="2020-08" db="EMBL/GenBank/DDBJ databases">
        <authorList>
            <person name="Koutsovoulos G."/>
            <person name="Danchin GJ E."/>
        </authorList>
    </citation>
    <scope>NUCLEOTIDE SEQUENCE [LARGE SCALE GENOMIC DNA]</scope>
</reference>
<sequence length="305" mass="33880">MNNLLEEIDLASSPIQITTCVPPALSTNEINIEHQKNQNNEINIDDGQHCTSMEIDKILDIDGGISESVTTNNLMKDISIDGAFENLNSAISTIKEQQIKINNAADDEAIEKCGMGNCEVIIKNSDFDRLAKIIESGQRRKNIINSSVEDDDINAELDRQIRTVDNLLRGGNRKSRKDSISSPKVYDTECEDSEHVNDENENRSSAASSVSDSQKSKNSFLRKRNLRSLLAKQSKNSSENGSNGSSDWLSKNNAEKSEASTESPDESDSDTDDTFVEAPKLTPAQRQADAEVRRLLRDTRVKNFR</sequence>
<feature type="compositionally biased region" description="Low complexity" evidence="1">
    <location>
        <begin position="203"/>
        <end position="219"/>
    </location>
</feature>
<feature type="compositionally biased region" description="Acidic residues" evidence="1">
    <location>
        <begin position="263"/>
        <end position="275"/>
    </location>
</feature>
<feature type="region of interest" description="Disordered" evidence="1">
    <location>
        <begin position="170"/>
        <end position="292"/>
    </location>
</feature>
<name>A0A6V7VVU8_MELEN</name>
<feature type="compositionally biased region" description="Low complexity" evidence="1">
    <location>
        <begin position="234"/>
        <end position="246"/>
    </location>
</feature>
<evidence type="ECO:0000313" key="3">
    <source>
        <dbReference type="Proteomes" id="UP000580250"/>
    </source>
</evidence>
<dbReference type="EMBL" id="CAJEWN010000336">
    <property type="protein sequence ID" value="CAD2179097.1"/>
    <property type="molecule type" value="Genomic_DNA"/>
</dbReference>
<evidence type="ECO:0000313" key="2">
    <source>
        <dbReference type="EMBL" id="CAD2179097.1"/>
    </source>
</evidence>
<dbReference type="Proteomes" id="UP000580250">
    <property type="component" value="Unassembled WGS sequence"/>
</dbReference>
<feature type="compositionally biased region" description="Basic and acidic residues" evidence="1">
    <location>
        <begin position="193"/>
        <end position="202"/>
    </location>
</feature>
<accession>A0A6V7VVU8</accession>
<proteinExistence type="predicted"/>